<protein>
    <submittedName>
        <fullName evidence="2">Uncharacterized protein</fullName>
    </submittedName>
</protein>
<organism evidence="2 3">
    <name type="scientific">Caerostris darwini</name>
    <dbReference type="NCBI Taxonomy" id="1538125"/>
    <lineage>
        <taxon>Eukaryota</taxon>
        <taxon>Metazoa</taxon>
        <taxon>Ecdysozoa</taxon>
        <taxon>Arthropoda</taxon>
        <taxon>Chelicerata</taxon>
        <taxon>Arachnida</taxon>
        <taxon>Araneae</taxon>
        <taxon>Araneomorphae</taxon>
        <taxon>Entelegynae</taxon>
        <taxon>Araneoidea</taxon>
        <taxon>Araneidae</taxon>
        <taxon>Caerostris</taxon>
    </lineage>
</organism>
<comment type="caution">
    <text evidence="2">The sequence shown here is derived from an EMBL/GenBank/DDBJ whole genome shotgun (WGS) entry which is preliminary data.</text>
</comment>
<keyword evidence="3" id="KW-1185">Reference proteome</keyword>
<evidence type="ECO:0000313" key="3">
    <source>
        <dbReference type="Proteomes" id="UP001054837"/>
    </source>
</evidence>
<accession>A0AAV4X156</accession>
<proteinExistence type="predicted"/>
<gene>
    <name evidence="2" type="ORF">CDAR_321111</name>
</gene>
<name>A0AAV4X156_9ARAC</name>
<dbReference type="AlphaFoldDB" id="A0AAV4X156"/>
<evidence type="ECO:0000313" key="2">
    <source>
        <dbReference type="EMBL" id="GIY87483.1"/>
    </source>
</evidence>
<feature type="compositionally biased region" description="Basic and acidic residues" evidence="1">
    <location>
        <begin position="16"/>
        <end position="27"/>
    </location>
</feature>
<dbReference type="Proteomes" id="UP001054837">
    <property type="component" value="Unassembled WGS sequence"/>
</dbReference>
<evidence type="ECO:0000256" key="1">
    <source>
        <dbReference type="SAM" id="MobiDB-lite"/>
    </source>
</evidence>
<reference evidence="2 3" key="1">
    <citation type="submission" date="2021-06" db="EMBL/GenBank/DDBJ databases">
        <title>Caerostris darwini draft genome.</title>
        <authorList>
            <person name="Kono N."/>
            <person name="Arakawa K."/>
        </authorList>
    </citation>
    <scope>NUCLEOTIDE SEQUENCE [LARGE SCALE GENOMIC DNA]</scope>
</reference>
<sequence>MDIRGTSDTLINGHGNRKESADSDATGKLEGASHNGRTQKTLASRVELVRRSTRVVKSKTVLSESGIELECSSNNLLKWEKLMKLRMIIKCDFNAGGLT</sequence>
<dbReference type="EMBL" id="BPLQ01015341">
    <property type="protein sequence ID" value="GIY87483.1"/>
    <property type="molecule type" value="Genomic_DNA"/>
</dbReference>
<feature type="region of interest" description="Disordered" evidence="1">
    <location>
        <begin position="1"/>
        <end position="42"/>
    </location>
</feature>
<feature type="compositionally biased region" description="Polar residues" evidence="1">
    <location>
        <begin position="1"/>
        <end position="10"/>
    </location>
</feature>